<dbReference type="GO" id="GO:0098552">
    <property type="term" value="C:side of membrane"/>
    <property type="evidence" value="ECO:0007669"/>
    <property type="project" value="UniProtKB-KW"/>
</dbReference>
<proteinExistence type="inferred from homology"/>
<feature type="chain" id="PRO_5026893565" evidence="12">
    <location>
        <begin position="29"/>
        <end position="60"/>
    </location>
</feature>
<dbReference type="Proteomes" id="UP000507222">
    <property type="component" value="Unassembled WGS sequence"/>
</dbReference>
<feature type="signal peptide" evidence="12">
    <location>
        <begin position="1"/>
        <end position="28"/>
    </location>
</feature>
<feature type="transmembrane region" description="Helical" evidence="11">
    <location>
        <begin position="38"/>
        <end position="59"/>
    </location>
</feature>
<dbReference type="AlphaFoldDB" id="A0A6J5V2W9"/>
<keyword evidence="8" id="KW-0379">Hydroxylation</keyword>
<dbReference type="PANTHER" id="PTHR34114">
    <property type="entry name" value="ARABINOGALACTAN PEPTIDE 1"/>
    <property type="match status" value="1"/>
</dbReference>
<keyword evidence="11" id="KW-0812">Transmembrane</keyword>
<evidence type="ECO:0000256" key="4">
    <source>
        <dbReference type="ARBA" id="ARBA00022729"/>
    </source>
</evidence>
<protein>
    <submittedName>
        <fullName evidence="13">Uncharacterized protein</fullName>
    </submittedName>
</protein>
<accession>A0A6J5V2W9</accession>
<evidence type="ECO:0000256" key="8">
    <source>
        <dbReference type="ARBA" id="ARBA00023278"/>
    </source>
</evidence>
<evidence type="ECO:0000256" key="5">
    <source>
        <dbReference type="ARBA" id="ARBA00022974"/>
    </source>
</evidence>
<evidence type="ECO:0000256" key="6">
    <source>
        <dbReference type="ARBA" id="ARBA00023136"/>
    </source>
</evidence>
<keyword evidence="6 11" id="KW-0472">Membrane</keyword>
<comment type="similarity">
    <text evidence="2">Belongs to the AG-peptide AGP family.</text>
</comment>
<evidence type="ECO:0000256" key="10">
    <source>
        <dbReference type="ARBA" id="ARBA00037868"/>
    </source>
</evidence>
<evidence type="ECO:0000256" key="9">
    <source>
        <dbReference type="ARBA" id="ARBA00023288"/>
    </source>
</evidence>
<keyword evidence="7" id="KW-0325">Glycoprotein</keyword>
<evidence type="ECO:0000256" key="2">
    <source>
        <dbReference type="ARBA" id="ARBA00005835"/>
    </source>
</evidence>
<keyword evidence="4 12" id="KW-0732">Signal</keyword>
<evidence type="ECO:0000256" key="3">
    <source>
        <dbReference type="ARBA" id="ARBA00022622"/>
    </source>
</evidence>
<sequence length="60" mass="6326">MEAMKMNVFVALLVVVMLALSGVQKVAAADSPAPSPTSDAYAFFPTFFASLAALAFGFFF</sequence>
<dbReference type="GO" id="GO:0012505">
    <property type="term" value="C:endomembrane system"/>
    <property type="evidence" value="ECO:0007669"/>
    <property type="project" value="UniProtKB-SubCell"/>
</dbReference>
<comment type="subcellular location">
    <subcellularLocation>
        <location evidence="10">Endomembrane system</location>
        <topology evidence="10">Lipid-anchor</topology>
    </subcellularLocation>
    <subcellularLocation>
        <location evidence="1">Membrane</location>
        <topology evidence="1">Lipid-anchor</topology>
        <topology evidence="1">GPI-anchor</topology>
    </subcellularLocation>
</comment>
<dbReference type="PANTHER" id="PTHR34114:SF11">
    <property type="entry name" value="ARABINOGALACTAN PROTEIN 13-RELATED"/>
    <property type="match status" value="1"/>
</dbReference>
<keyword evidence="3" id="KW-0336">GPI-anchor</keyword>
<name>A0A6J5V2W9_PRUAR</name>
<keyword evidence="5" id="KW-0654">Proteoglycan</keyword>
<keyword evidence="9" id="KW-0449">Lipoprotein</keyword>
<evidence type="ECO:0000256" key="1">
    <source>
        <dbReference type="ARBA" id="ARBA00004589"/>
    </source>
</evidence>
<organism evidence="13 14">
    <name type="scientific">Prunus armeniaca</name>
    <name type="common">Apricot</name>
    <name type="synonym">Armeniaca vulgaris</name>
    <dbReference type="NCBI Taxonomy" id="36596"/>
    <lineage>
        <taxon>Eukaryota</taxon>
        <taxon>Viridiplantae</taxon>
        <taxon>Streptophyta</taxon>
        <taxon>Embryophyta</taxon>
        <taxon>Tracheophyta</taxon>
        <taxon>Spermatophyta</taxon>
        <taxon>Magnoliopsida</taxon>
        <taxon>eudicotyledons</taxon>
        <taxon>Gunneridae</taxon>
        <taxon>Pentapetalae</taxon>
        <taxon>rosids</taxon>
        <taxon>fabids</taxon>
        <taxon>Rosales</taxon>
        <taxon>Rosaceae</taxon>
        <taxon>Amygdaloideae</taxon>
        <taxon>Amygdaleae</taxon>
        <taxon>Prunus</taxon>
    </lineage>
</organism>
<reference evidence="13 14" key="1">
    <citation type="submission" date="2020-05" db="EMBL/GenBank/DDBJ databases">
        <authorList>
            <person name="Campoy J."/>
            <person name="Schneeberger K."/>
            <person name="Spophaly S."/>
        </authorList>
    </citation>
    <scope>NUCLEOTIDE SEQUENCE [LARGE SCALE GENOMIC DNA]</scope>
    <source>
        <strain evidence="13">PruArmRojPasFocal</strain>
    </source>
</reference>
<evidence type="ECO:0000313" key="14">
    <source>
        <dbReference type="Proteomes" id="UP000507222"/>
    </source>
</evidence>
<evidence type="ECO:0000256" key="11">
    <source>
        <dbReference type="SAM" id="Phobius"/>
    </source>
</evidence>
<evidence type="ECO:0000313" key="13">
    <source>
        <dbReference type="EMBL" id="CAB4282197.1"/>
    </source>
</evidence>
<keyword evidence="11" id="KW-1133">Transmembrane helix</keyword>
<evidence type="ECO:0000256" key="7">
    <source>
        <dbReference type="ARBA" id="ARBA00023180"/>
    </source>
</evidence>
<dbReference type="EMBL" id="CAEKDK010000006">
    <property type="protein sequence ID" value="CAB4282197.1"/>
    <property type="molecule type" value="Genomic_DNA"/>
</dbReference>
<dbReference type="InterPro" id="IPR039281">
    <property type="entry name" value="AGP3/12/13/14/21"/>
</dbReference>
<evidence type="ECO:0000256" key="12">
    <source>
        <dbReference type="SAM" id="SignalP"/>
    </source>
</evidence>
<gene>
    <name evidence="13" type="ORF">CURHAP_LOCUS35499</name>
</gene>